<feature type="compositionally biased region" description="Polar residues" evidence="1">
    <location>
        <begin position="422"/>
        <end position="436"/>
    </location>
</feature>
<gene>
    <name evidence="3" type="ORF">Cvel_12283</name>
</gene>
<reference evidence="3" key="1">
    <citation type="submission" date="2014-11" db="EMBL/GenBank/DDBJ databases">
        <authorList>
            <person name="Otto D Thomas"/>
            <person name="Naeem Raeece"/>
        </authorList>
    </citation>
    <scope>NUCLEOTIDE SEQUENCE</scope>
</reference>
<name>A0A0G4I9I4_9ALVE</name>
<feature type="compositionally biased region" description="Basic and acidic residues" evidence="1">
    <location>
        <begin position="372"/>
        <end position="383"/>
    </location>
</feature>
<feature type="transmembrane region" description="Helical" evidence="2">
    <location>
        <begin position="82"/>
        <end position="99"/>
    </location>
</feature>
<sequence>MDSMKRPTVLLQKAKSFAEKWAGLSTSVQLFMIFSILMIIGWLWGCLVWGKFRHRLIEPLYRKRAVADPMVESGLLTERQLLLVRFVFFVIAMSVWGFLATHPPLFEPVFDLFDFYTIWNYGILTVYFGLMSFYGACRLFWVKGRMESPQWRSVRMVLWELFQQQLPCSAVVALVFWVLVFPNLPNSHKPEFVRYGSLNQHGTNFLMMLFEFFANDLPVYFAHSVLLLSVSCLYLWYGVAVFGAIPSMPHLNLTRETAIVELVCVLLFHLALCLVFDRLSVWKFSRLFPKPKYIEIGVGLEAKEFGVDARGGKGGEKTGLLPGGGASVGGSSYGSTGSGGQDVDGDVVGSSVVSRGGGAGGGVSRRNSAEGSRGREGEKEKGGGKKAKQKPGGPRKSGGGGTGTMTPSSATTNTGSLPVSAGTRSQVSMNRHSSNGWAHEPRG</sequence>
<feature type="region of interest" description="Disordered" evidence="1">
    <location>
        <begin position="316"/>
        <end position="443"/>
    </location>
</feature>
<feature type="compositionally biased region" description="Gly residues" evidence="1">
    <location>
        <begin position="321"/>
        <end position="342"/>
    </location>
</feature>
<keyword evidence="2" id="KW-0812">Transmembrane</keyword>
<feature type="transmembrane region" description="Helical" evidence="2">
    <location>
        <begin position="161"/>
        <end position="180"/>
    </location>
</feature>
<keyword evidence="2" id="KW-1133">Transmembrane helix</keyword>
<feature type="transmembrane region" description="Helical" evidence="2">
    <location>
        <begin position="225"/>
        <end position="245"/>
    </location>
</feature>
<dbReference type="GO" id="GO:0016020">
    <property type="term" value="C:membrane"/>
    <property type="evidence" value="ECO:0007669"/>
    <property type="project" value="TreeGrafter"/>
</dbReference>
<dbReference type="EMBL" id="CDMZ01005729">
    <property type="protein sequence ID" value="CEM53818.1"/>
    <property type="molecule type" value="Genomic_DNA"/>
</dbReference>
<dbReference type="VEuPathDB" id="CryptoDB:Cvel_12283"/>
<protein>
    <submittedName>
        <fullName evidence="3">Uncharacterized protein</fullName>
    </submittedName>
</protein>
<evidence type="ECO:0000313" key="3">
    <source>
        <dbReference type="EMBL" id="CEM53818.1"/>
    </source>
</evidence>
<feature type="transmembrane region" description="Helical" evidence="2">
    <location>
        <begin position="257"/>
        <end position="276"/>
    </location>
</feature>
<organism evidence="3">
    <name type="scientific">Chromera velia CCMP2878</name>
    <dbReference type="NCBI Taxonomy" id="1169474"/>
    <lineage>
        <taxon>Eukaryota</taxon>
        <taxon>Sar</taxon>
        <taxon>Alveolata</taxon>
        <taxon>Colpodellida</taxon>
        <taxon>Chromeraceae</taxon>
        <taxon>Chromera</taxon>
    </lineage>
</organism>
<feature type="transmembrane region" description="Helical" evidence="2">
    <location>
        <begin position="30"/>
        <end position="50"/>
    </location>
</feature>
<evidence type="ECO:0000256" key="1">
    <source>
        <dbReference type="SAM" id="MobiDB-lite"/>
    </source>
</evidence>
<dbReference type="AlphaFoldDB" id="A0A0G4I9I4"/>
<proteinExistence type="predicted"/>
<evidence type="ECO:0000256" key="2">
    <source>
        <dbReference type="SAM" id="Phobius"/>
    </source>
</evidence>
<accession>A0A0G4I9I4</accession>
<keyword evidence="2" id="KW-0472">Membrane</keyword>
<feature type="compositionally biased region" description="Low complexity" evidence="1">
    <location>
        <begin position="404"/>
        <end position="415"/>
    </location>
</feature>
<feature type="transmembrane region" description="Helical" evidence="2">
    <location>
        <begin position="119"/>
        <end position="141"/>
    </location>
</feature>
<dbReference type="PANTHER" id="PTHR12242">
    <property type="entry name" value="OS02G0130600 PROTEIN-RELATED"/>
    <property type="match status" value="1"/>
</dbReference>
<dbReference type="PhylomeDB" id="A0A0G4I9I4"/>